<dbReference type="EMBL" id="JAGEUA010000006">
    <property type="protein sequence ID" value="KAL0973539.1"/>
    <property type="molecule type" value="Genomic_DNA"/>
</dbReference>
<name>A0ABD0WJ19_UMBPY</name>
<dbReference type="AlphaFoldDB" id="A0ABD0WJ19"/>
<accession>A0ABD0WJ19</accession>
<proteinExistence type="predicted"/>
<dbReference type="Proteomes" id="UP001557470">
    <property type="component" value="Unassembled WGS sequence"/>
</dbReference>
<evidence type="ECO:0000313" key="1">
    <source>
        <dbReference type="EMBL" id="KAL0973539.1"/>
    </source>
</evidence>
<reference evidence="1 2" key="1">
    <citation type="submission" date="2024-06" db="EMBL/GenBank/DDBJ databases">
        <authorList>
            <person name="Pan Q."/>
            <person name="Wen M."/>
            <person name="Jouanno E."/>
            <person name="Zahm M."/>
            <person name="Klopp C."/>
            <person name="Cabau C."/>
            <person name="Louis A."/>
            <person name="Berthelot C."/>
            <person name="Parey E."/>
            <person name="Roest Crollius H."/>
            <person name="Montfort J."/>
            <person name="Robinson-Rechavi M."/>
            <person name="Bouchez O."/>
            <person name="Lampietro C."/>
            <person name="Lopez Roques C."/>
            <person name="Donnadieu C."/>
            <person name="Postlethwait J."/>
            <person name="Bobe J."/>
            <person name="Verreycken H."/>
            <person name="Guiguen Y."/>
        </authorList>
    </citation>
    <scope>NUCLEOTIDE SEQUENCE [LARGE SCALE GENOMIC DNA]</scope>
    <source>
        <strain evidence="1">Up_M1</strain>
        <tissue evidence="1">Testis</tissue>
    </source>
</reference>
<evidence type="ECO:0000313" key="2">
    <source>
        <dbReference type="Proteomes" id="UP001557470"/>
    </source>
</evidence>
<keyword evidence="2" id="KW-1185">Reference proteome</keyword>
<organism evidence="1 2">
    <name type="scientific">Umbra pygmaea</name>
    <name type="common">Eastern mudminnow</name>
    <dbReference type="NCBI Taxonomy" id="75934"/>
    <lineage>
        <taxon>Eukaryota</taxon>
        <taxon>Metazoa</taxon>
        <taxon>Chordata</taxon>
        <taxon>Craniata</taxon>
        <taxon>Vertebrata</taxon>
        <taxon>Euteleostomi</taxon>
        <taxon>Actinopterygii</taxon>
        <taxon>Neopterygii</taxon>
        <taxon>Teleostei</taxon>
        <taxon>Protacanthopterygii</taxon>
        <taxon>Esociformes</taxon>
        <taxon>Umbridae</taxon>
        <taxon>Umbra</taxon>
    </lineage>
</organism>
<protein>
    <submittedName>
        <fullName evidence="1">Uncharacterized protein</fullName>
    </submittedName>
</protein>
<gene>
    <name evidence="1" type="ORF">UPYG_G00205720</name>
</gene>
<sequence length="71" mass="7506">MSTPGASAAQLRTEVLNAVLPWIPDAVCLLAPGNNLTASRNAEDAGADFKRLLTSVCNRWPKVFVLDSPPG</sequence>
<comment type="caution">
    <text evidence="1">The sequence shown here is derived from an EMBL/GenBank/DDBJ whole genome shotgun (WGS) entry which is preliminary data.</text>
</comment>